<dbReference type="RefSeq" id="WP_166316582.1">
    <property type="nucleotide sequence ID" value="NZ_CP049866.1"/>
</dbReference>
<accession>A0A6G7YEE7</accession>
<dbReference type="EMBL" id="CP049866">
    <property type="protein sequence ID" value="QIK75192.1"/>
    <property type="molecule type" value="Genomic_DNA"/>
</dbReference>
<name>A0A6G7YEE7_9ACTN</name>
<protein>
    <recommendedName>
        <fullName evidence="3">DUF3352 domain-containing protein</fullName>
    </recommendedName>
</protein>
<dbReference type="KEGG" id="npi:G7071_06910"/>
<reference evidence="1 2" key="1">
    <citation type="submission" date="2020-03" db="EMBL/GenBank/DDBJ databases">
        <title>Nocardioides sp. nov., isolated from fish.</title>
        <authorList>
            <person name="Hyun D.-W."/>
            <person name="Bae J.-W."/>
        </authorList>
    </citation>
    <scope>NUCLEOTIDE SEQUENCE [LARGE SCALE GENOMIC DNA]</scope>
    <source>
        <strain evidence="1 2">HDW12A</strain>
    </source>
</reference>
<proteinExistence type="predicted"/>
<keyword evidence="2" id="KW-1185">Reference proteome</keyword>
<gene>
    <name evidence="1" type="ORF">G7071_06910</name>
</gene>
<organism evidence="1 2">
    <name type="scientific">Nocardioides piscis</name>
    <dbReference type="NCBI Taxonomy" id="2714938"/>
    <lineage>
        <taxon>Bacteria</taxon>
        <taxon>Bacillati</taxon>
        <taxon>Actinomycetota</taxon>
        <taxon>Actinomycetes</taxon>
        <taxon>Propionibacteriales</taxon>
        <taxon>Nocardioidaceae</taxon>
        <taxon>Nocardioides</taxon>
    </lineage>
</organism>
<dbReference type="AlphaFoldDB" id="A0A6G7YEE7"/>
<evidence type="ECO:0000313" key="2">
    <source>
        <dbReference type="Proteomes" id="UP000502035"/>
    </source>
</evidence>
<evidence type="ECO:0008006" key="3">
    <source>
        <dbReference type="Google" id="ProtNLM"/>
    </source>
</evidence>
<evidence type="ECO:0000313" key="1">
    <source>
        <dbReference type="EMBL" id="QIK75192.1"/>
    </source>
</evidence>
<sequence>MLRRFPRGLTVAVIVIFTLLLAVVATMSVRAWRESQRSDLARAVSMAPAETQRLSWTDWRAVRRSVGQDLGQRPSTEDVQAFLDAAFARDLSTSSALVASGPTLHEEFGFSPADLEWELLAQGPEGAVEILKFADDADFDELGQTLEALGFTRPDSRGGVWEGGPDVLARIGPNLTPELQFFALLPDAGVVLTSDTRGYLEDAVDAARGESANLTSVDEVVADSGSPVNAAVFTGSYACEHLAMAGADQSDQEQADVLIEEAGGVHPLDAFAMARQPNGSVRVSMSFENEDAARSDADSRARLAGGAAPGQGGDFADRFAIESATAQDRVVRLVLDPAPGQYVLSDLTSGPVLFATC</sequence>
<dbReference type="Proteomes" id="UP000502035">
    <property type="component" value="Chromosome"/>
</dbReference>